<dbReference type="Pfam" id="PF06452">
    <property type="entry name" value="CBM9_1"/>
    <property type="match status" value="1"/>
</dbReference>
<dbReference type="HOGENOM" id="CLU_016090_1_0_6"/>
<reference evidence="2 3" key="1">
    <citation type="submission" date="2006-02" db="EMBL/GenBank/DDBJ databases">
        <authorList>
            <person name="Moran M.A."/>
            <person name="Kjelleberg S."/>
            <person name="Egan S."/>
            <person name="Saunders N."/>
            <person name="Thomas T."/>
            <person name="Ferriera S."/>
            <person name="Johnson J."/>
            <person name="Kravitz S."/>
            <person name="Halpern A."/>
            <person name="Remington K."/>
            <person name="Beeson K."/>
            <person name="Tran B."/>
            <person name="Rogers Y.-H."/>
            <person name="Friedman R."/>
            <person name="Venter J.C."/>
        </authorList>
    </citation>
    <scope>NUCLEOTIDE SEQUENCE [LARGE SCALE GENOMIC DNA]</scope>
    <source>
        <strain evidence="2 3">D2</strain>
    </source>
</reference>
<feature type="domain" description="Carbohydrate-binding" evidence="1">
    <location>
        <begin position="17"/>
        <end position="170"/>
    </location>
</feature>
<dbReference type="Proteomes" id="UP000006201">
    <property type="component" value="Unassembled WGS sequence"/>
</dbReference>
<dbReference type="Gene3D" id="2.60.40.1190">
    <property type="match status" value="1"/>
</dbReference>
<dbReference type="EMBL" id="AAOH01000001">
    <property type="protein sequence ID" value="EAR30457.1"/>
    <property type="molecule type" value="Genomic_DNA"/>
</dbReference>
<dbReference type="GO" id="GO:0016052">
    <property type="term" value="P:carbohydrate catabolic process"/>
    <property type="evidence" value="ECO:0007669"/>
    <property type="project" value="InterPro"/>
</dbReference>
<dbReference type="GO" id="GO:0004553">
    <property type="term" value="F:hydrolase activity, hydrolyzing O-glycosyl compounds"/>
    <property type="evidence" value="ECO:0007669"/>
    <property type="project" value="InterPro"/>
</dbReference>
<sequence>MTKQQFNLVHQSAAIEIDGELTEAAWQQATHIPLIYRNEPVGDLTPPVKTDAYIFEDGESLYVAFIAHDPDPTKIRAALRDRDDLWADDNVALMIDTFNDERTGYEFYVNPFGAQGDMAMSDVNGWAEDASWNAIWDSAAKITTEGYVVEMRIPFSALRFPKGGAQQTWSIAVWRNYPREVLYQMANVGFDLDVACSLCQFDKLVGLSNIPETKNIQIVPSLTALRHDEKPILPSAWQAGEVDKELGVDLRWGFTQDAVINATINPDFSTVEADTIQLDINSNDSLYYDEKRPFFLDGASFFKTNHFNLLYTRNIAAPDYGVKLTGKSDNHSYGILLTDDENTNLIIPSNQGSSLANLDEKSKVAALSYQLDIGEQNNLAIMSTHRETQSYHNTVLSIGGGYWFNPSDSLQYQVSYSDTENSNELQQYFSLDKHQQGAAYKLELSRENRDYHLYGSLENVATDFRADLGYEPEVDYKNITLGGGQTWYGDNQDILTSWEYETEWDKTFAQNGDLLEEEFELIFLVKGQMRSYARLGLTHTDEFYFDDFFKQNSAYIQAGFYPSQNIKLTLFTEYGSEIDYHHARLGDSFTFEPDLTWDVNNHLQIVLSHKFNYLELDGERLFTANVTDLRLYYKFNMQSMLKLILQYENIDKDQQLYQREISEVNKDYGTQLVYSYKLNAQTLFYLGYSDTGYQDDDLKSLQRNQRTFFTKFSYAWQL</sequence>
<keyword evidence="3" id="KW-1185">Reference proteome</keyword>
<dbReference type="STRING" id="87626.PTD2_02771"/>
<proteinExistence type="predicted"/>
<protein>
    <submittedName>
        <fullName evidence="2">Putative membrane associated hydrolase</fullName>
    </submittedName>
</protein>
<accession>A4C4H5</accession>
<dbReference type="GO" id="GO:0030246">
    <property type="term" value="F:carbohydrate binding"/>
    <property type="evidence" value="ECO:0007669"/>
    <property type="project" value="InterPro"/>
</dbReference>
<organism evidence="2 3">
    <name type="scientific">Pseudoalteromonas tunicata D2</name>
    <dbReference type="NCBI Taxonomy" id="87626"/>
    <lineage>
        <taxon>Bacteria</taxon>
        <taxon>Pseudomonadati</taxon>
        <taxon>Pseudomonadota</taxon>
        <taxon>Gammaproteobacteria</taxon>
        <taxon>Alteromonadales</taxon>
        <taxon>Pseudoalteromonadaceae</taxon>
        <taxon>Pseudoalteromonas</taxon>
    </lineage>
</organism>
<evidence type="ECO:0000259" key="1">
    <source>
        <dbReference type="Pfam" id="PF06452"/>
    </source>
</evidence>
<dbReference type="SUPFAM" id="SSF49344">
    <property type="entry name" value="CBD9-like"/>
    <property type="match status" value="1"/>
</dbReference>
<dbReference type="CDD" id="cd09618">
    <property type="entry name" value="CBM9_like_2"/>
    <property type="match status" value="1"/>
</dbReference>
<dbReference type="InterPro" id="IPR010502">
    <property type="entry name" value="Carb-bd_dom_fam9"/>
</dbReference>
<evidence type="ECO:0000313" key="2">
    <source>
        <dbReference type="EMBL" id="EAR30457.1"/>
    </source>
</evidence>
<keyword evidence="2" id="KW-0378">Hydrolase</keyword>
<evidence type="ECO:0000313" key="3">
    <source>
        <dbReference type="Proteomes" id="UP000006201"/>
    </source>
</evidence>
<gene>
    <name evidence="2" type="ORF">PTD2_02771</name>
</gene>
<dbReference type="AlphaFoldDB" id="A4C4H5"/>
<dbReference type="eggNOG" id="COG2091">
    <property type="taxonomic scope" value="Bacteria"/>
</dbReference>
<comment type="caution">
    <text evidence="2">The sequence shown here is derived from an EMBL/GenBank/DDBJ whole genome shotgun (WGS) entry which is preliminary data.</text>
</comment>
<name>A4C4H5_9GAMM</name>